<dbReference type="HOGENOM" id="CLU_2462304_0_0_6"/>
<name>T2DMI0_ALTMD</name>
<evidence type="ECO:0000313" key="2">
    <source>
        <dbReference type="Proteomes" id="UP000001870"/>
    </source>
</evidence>
<dbReference type="Proteomes" id="UP000001870">
    <property type="component" value="Chromosome"/>
</dbReference>
<evidence type="ECO:0000313" key="1">
    <source>
        <dbReference type="EMBL" id="AGV54079.1"/>
    </source>
</evidence>
<sequence>MIDLEKHLRDLQNEFLLHLYSTKKRRALINYFADDSNSFSELLEMYDKTCAKVSSQDAKRTQTAHWQSTTYEITDSTSTQPTIKTQKI</sequence>
<accession>T2DMI0</accession>
<dbReference type="KEGG" id="amc:MADE_000001022550"/>
<reference evidence="1 2" key="1">
    <citation type="journal article" date="2008" name="ISME J.">
        <title>Comparative genomics of two ecotypes of the marine planktonic copiotroph Alteromonas macleodii suggests alternative lifestyles associated with different kinds of particulate organic matter.</title>
        <authorList>
            <person name="Ivars-Martinez E."/>
            <person name="Martin-Cuadrado A.B."/>
            <person name="D'Auria G."/>
            <person name="Mira A."/>
            <person name="Ferriera S."/>
            <person name="Johnson J."/>
            <person name="Friedman R."/>
            <person name="Rodriguez-Valera F."/>
        </authorList>
    </citation>
    <scope>NUCLEOTIDE SEQUENCE [LARGE SCALE GENOMIC DNA]</scope>
    <source>
        <strain evidence="2">DSM 17117 / CIP 110805 / LMG 28347 / Deep ecotype</strain>
    </source>
</reference>
<dbReference type="AlphaFoldDB" id="T2DMI0"/>
<proteinExistence type="predicted"/>
<protein>
    <submittedName>
        <fullName evidence="1">Uncharacterized protein</fullName>
    </submittedName>
</protein>
<organism evidence="1 2">
    <name type="scientific">Alteromonas mediterranea (strain DSM 17117 / CIP 110805 / LMG 28347 / Deep ecotype)</name>
    <dbReference type="NCBI Taxonomy" id="1774373"/>
    <lineage>
        <taxon>Bacteria</taxon>
        <taxon>Pseudomonadati</taxon>
        <taxon>Pseudomonadota</taxon>
        <taxon>Gammaproteobacteria</taxon>
        <taxon>Alteromonadales</taxon>
        <taxon>Alteromonadaceae</taxon>
        <taxon>Alteromonas/Salinimonas group</taxon>
        <taxon>Alteromonas</taxon>
    </lineage>
</organism>
<reference evidence="1 2" key="2">
    <citation type="journal article" date="2015" name="Antonie Van Leeuwenhoek">
        <title>Ecophysiological diversity of a novel member of the genus Alteromonas, and description of Alteromonas mediterranea sp. nov.</title>
        <authorList>
            <person name="Ivanova E.P."/>
            <person name="Lopez-Perez M."/>
            <person name="Zabalos M."/>
            <person name="Nguyen S.H."/>
            <person name="Webb H.K."/>
            <person name="Ryan J."/>
            <person name="Lagutin K."/>
            <person name="Vyssotski M."/>
            <person name="Crawford R.J."/>
            <person name="Rodriguez-Valera F."/>
        </authorList>
    </citation>
    <scope>NUCLEOTIDE SEQUENCE [LARGE SCALE GENOMIC DNA]</scope>
    <source>
        <strain evidence="2">DSM 17117 / CIP 110805 / LMG 28347 / Deep ecotype</strain>
    </source>
</reference>
<keyword evidence="2" id="KW-1185">Reference proteome</keyword>
<dbReference type="EMBL" id="CP001103">
    <property type="protein sequence ID" value="AGV54079.1"/>
    <property type="molecule type" value="Genomic_DNA"/>
</dbReference>
<dbReference type="RefSeq" id="WP_023559850.1">
    <property type="nucleotide sequence ID" value="NC_011138.3"/>
</dbReference>
<gene>
    <name evidence="1" type="ORF">MADE_000001022550</name>
</gene>